<reference evidence="1 2" key="1">
    <citation type="journal article" date="2018" name="Nat. Genet.">
        <title>The Rosa genome provides new insights in the design of modern roses.</title>
        <authorList>
            <person name="Bendahmane M."/>
        </authorList>
    </citation>
    <scope>NUCLEOTIDE SEQUENCE [LARGE SCALE GENOMIC DNA]</scope>
    <source>
        <strain evidence="2">cv. Old Blush</strain>
    </source>
</reference>
<evidence type="ECO:0000313" key="2">
    <source>
        <dbReference type="Proteomes" id="UP000238479"/>
    </source>
</evidence>
<organism evidence="1 2">
    <name type="scientific">Rosa chinensis</name>
    <name type="common">China rose</name>
    <dbReference type="NCBI Taxonomy" id="74649"/>
    <lineage>
        <taxon>Eukaryota</taxon>
        <taxon>Viridiplantae</taxon>
        <taxon>Streptophyta</taxon>
        <taxon>Embryophyta</taxon>
        <taxon>Tracheophyta</taxon>
        <taxon>Spermatophyta</taxon>
        <taxon>Magnoliopsida</taxon>
        <taxon>eudicotyledons</taxon>
        <taxon>Gunneridae</taxon>
        <taxon>Pentapetalae</taxon>
        <taxon>rosids</taxon>
        <taxon>fabids</taxon>
        <taxon>Rosales</taxon>
        <taxon>Rosaceae</taxon>
        <taxon>Rosoideae</taxon>
        <taxon>Rosoideae incertae sedis</taxon>
        <taxon>Rosa</taxon>
    </lineage>
</organism>
<dbReference type="Proteomes" id="UP000238479">
    <property type="component" value="Chromosome 3"/>
</dbReference>
<gene>
    <name evidence="1" type="ORF">RchiOBHm_Chr3g0488471</name>
</gene>
<dbReference type="Gramene" id="PRQ45282">
    <property type="protein sequence ID" value="PRQ45282"/>
    <property type="gene ID" value="RchiOBHm_Chr3g0488471"/>
</dbReference>
<sequence length="585" mass="65155">MPVSGIENAREEYPTPVLGAAENSSNIPSPVEVVQTVARRISNSATEADKEACDHHPLEKNCDDSGGLKTLNIQFEMSFPIATWLEKIQKDAVLPPVAQFKLPQFSSSIKKLVLLTGALKPVIDLLSSPCLSLALAIGRLAQDTHNQADIAHNGRVVPLLKLLHSKNESLQHNAAFALYGLADKEDNIVALIKFGIVQKFEDGEFLVQQTKDCVEKTLKRLEGNICGRVSNNLLYLMRVTDEAVQSQVALAFAHLCKPGGCHVIFSEHKAMKLLLVLLDYKSLKSLKLQHDGSLALQKVATKATPLSLDVIAESLTVHCSMVVEASIILRYSSLLHSSLDCVDFRSAMLNFIHYCVCLVHAHEHALDYLFMTYTVHTLSLPVATMFIKDVTGGNLYLFEVAVLHFLCQTKASCHPRSFIVDEFFDFLKSNSKLSFVRYTCDVLLSSDNCVGFLTNMHKFFQHMVGHVHEDELFMATCSSTSCPPFHALVKKLFLLSPVVAIHLLRPLLADILRDDAQFIFGIMMVFSMNELMSLRSKKQGLEIGYSDIDNGNYCSFMSCSLHLPHFMITWFFDFTSVAMALEILH</sequence>
<dbReference type="PANTHER" id="PTHR46710">
    <property type="entry name" value="ARM REPEAT PROTEIN INTERACTING WITH ABF2"/>
    <property type="match status" value="1"/>
</dbReference>
<comment type="caution">
    <text evidence="1">The sequence shown here is derived from an EMBL/GenBank/DDBJ whole genome shotgun (WGS) entry which is preliminary data.</text>
</comment>
<dbReference type="InterPro" id="IPR011989">
    <property type="entry name" value="ARM-like"/>
</dbReference>
<evidence type="ECO:0000313" key="1">
    <source>
        <dbReference type="EMBL" id="PRQ45282.1"/>
    </source>
</evidence>
<dbReference type="Gene3D" id="1.25.10.10">
    <property type="entry name" value="Leucine-rich Repeat Variant"/>
    <property type="match status" value="1"/>
</dbReference>
<dbReference type="PANTHER" id="PTHR46710:SF11">
    <property type="entry name" value="ARMADILLO BTB ARABIDOPSIS PROTEIN 1"/>
    <property type="match status" value="1"/>
</dbReference>
<dbReference type="EMBL" id="PDCK01000041">
    <property type="protein sequence ID" value="PRQ45282.1"/>
    <property type="molecule type" value="Genomic_DNA"/>
</dbReference>
<dbReference type="AlphaFoldDB" id="A0A2P6RFT0"/>
<accession>A0A2P6RFT0</accession>
<name>A0A2P6RFT0_ROSCH</name>
<dbReference type="InterPro" id="IPR044282">
    <property type="entry name" value="ABAP1/ARIA"/>
</dbReference>
<proteinExistence type="predicted"/>
<dbReference type="InterPro" id="IPR016024">
    <property type="entry name" value="ARM-type_fold"/>
</dbReference>
<protein>
    <submittedName>
        <fullName evidence="1">Uncharacterized protein</fullName>
    </submittedName>
</protein>
<dbReference type="SUPFAM" id="SSF48371">
    <property type="entry name" value="ARM repeat"/>
    <property type="match status" value="1"/>
</dbReference>
<keyword evidence="2" id="KW-1185">Reference proteome</keyword>